<keyword evidence="21" id="KW-1185">Reference proteome</keyword>
<feature type="coiled-coil region" evidence="17">
    <location>
        <begin position="328"/>
        <end position="355"/>
    </location>
</feature>
<evidence type="ECO:0000256" key="8">
    <source>
        <dbReference type="ARBA" id="ARBA00022692"/>
    </source>
</evidence>
<keyword evidence="9" id="KW-0547">Nucleotide-binding</keyword>
<dbReference type="InterPro" id="IPR004358">
    <property type="entry name" value="Sig_transdc_His_kin-like_C"/>
</dbReference>
<dbReference type="SMART" id="SM00387">
    <property type="entry name" value="HATPase_c"/>
    <property type="match status" value="1"/>
</dbReference>
<geneLocation type="plasmid" evidence="21">
    <name>pmm593</name>
</geneLocation>
<dbReference type="FunFam" id="1.10.287.130:FF:000049">
    <property type="entry name" value="C4-dicarboxylate transport sensor protein DctB"/>
    <property type="match status" value="1"/>
</dbReference>
<sequence>MDNWLAGRTIRRRFFRLRLGAGLVLLAVASAGTFAAWSVATSRTSDYLQRQAAETLAVQSEVLNGVLEKYRLIPPLLARQDEVARLFASLASDAYRQTIARALAEEITGLSGARDVAFFSADGALLAAARDIFGDEPAGRAELLKAARENRLGRTTALIRGKNRVYAFGAGVRRDGQLRGVVAVYVGFDAVERTWALSANPIFVSDNTGTIFLSNRVDWLLKPVSEIEAKSGAARGNASGYIDVVRDLPLMGWQLHVLGDRSRIVAAQTTVVGFSLLIFLLVGVIAFFMIGRIEDRILLRRRERAQALRLERAVRDRTKELSLANRSLSHEIEERIEAERELKRVQHELIQAAKLAGVGQMAAALSHEINQPLAAIETYAANTKKALALGRQEIAEGNLDRIAAMVARISELSGTLLSFSRKPATSLQPVSVQAALQEALILIRPKADRAGVAITVDPALDGVMVEAGRIRLSQVFVNLFGNAIDALEGRADGRVAVELKSADGRVCLHVRDNGPGIAPELAGEVFEPFFTTRDGQGSGLGLSIVYNIMQDFGGSVALLPNEAGAVFELRLKAAQAE</sequence>
<keyword evidence="8 18" id="KW-0812">Transmembrane</keyword>
<comment type="function">
    <text evidence="15">Member of the two-component regulatory system DctB/DctD involved in the transport of C4-dicarboxylates. DctB functions as a membrane-associated protein kinase that phosphorylates DctD in response to environmental signals.</text>
</comment>
<evidence type="ECO:0000256" key="4">
    <source>
        <dbReference type="ARBA" id="ARBA00022475"/>
    </source>
</evidence>
<keyword evidence="13" id="KW-0902">Two-component regulatory system</keyword>
<dbReference type="KEGG" id="mmed:Mame_04690"/>
<evidence type="ECO:0000256" key="12">
    <source>
        <dbReference type="ARBA" id="ARBA00022989"/>
    </source>
</evidence>
<keyword evidence="4" id="KW-1003">Cell membrane</keyword>
<organism evidence="20 21">
    <name type="scientific">Martelella mediterranea DSM 17316</name>
    <dbReference type="NCBI Taxonomy" id="1122214"/>
    <lineage>
        <taxon>Bacteria</taxon>
        <taxon>Pseudomonadati</taxon>
        <taxon>Pseudomonadota</taxon>
        <taxon>Alphaproteobacteria</taxon>
        <taxon>Hyphomicrobiales</taxon>
        <taxon>Aurantimonadaceae</taxon>
        <taxon>Martelella</taxon>
    </lineage>
</organism>
<proteinExistence type="predicted"/>
<keyword evidence="11" id="KW-0067">ATP-binding</keyword>
<dbReference type="InterPro" id="IPR036890">
    <property type="entry name" value="HATPase_C_sf"/>
</dbReference>
<evidence type="ECO:0000256" key="14">
    <source>
        <dbReference type="ARBA" id="ARBA00023136"/>
    </source>
</evidence>
<dbReference type="EC" id="2.7.13.3" evidence="3"/>
<keyword evidence="5" id="KW-0997">Cell inner membrane</keyword>
<dbReference type="EMBL" id="CP020331">
    <property type="protein sequence ID" value="AQZ53982.1"/>
    <property type="molecule type" value="Genomic_DNA"/>
</dbReference>
<evidence type="ECO:0000256" key="13">
    <source>
        <dbReference type="ARBA" id="ARBA00023012"/>
    </source>
</evidence>
<dbReference type="PANTHER" id="PTHR43065:SF46">
    <property type="entry name" value="C4-DICARBOXYLATE TRANSPORT SENSOR PROTEIN DCTB"/>
    <property type="match status" value="1"/>
</dbReference>
<protein>
    <recommendedName>
        <fullName evidence="16">C4-dicarboxylate transport sensor protein DctB</fullName>
        <ecNumber evidence="3">2.7.13.3</ecNumber>
    </recommendedName>
</protein>
<evidence type="ECO:0000256" key="17">
    <source>
        <dbReference type="SAM" id="Coils"/>
    </source>
</evidence>
<keyword evidence="20" id="KW-0614">Plasmid</keyword>
<dbReference type="PROSITE" id="PS50109">
    <property type="entry name" value="HIS_KIN"/>
    <property type="match status" value="1"/>
</dbReference>
<evidence type="ECO:0000256" key="3">
    <source>
        <dbReference type="ARBA" id="ARBA00012438"/>
    </source>
</evidence>
<dbReference type="SUPFAM" id="SSF47384">
    <property type="entry name" value="Homodimeric domain of signal transducing histidine kinase"/>
    <property type="match status" value="1"/>
</dbReference>
<dbReference type="Proteomes" id="UP000191135">
    <property type="component" value="Plasmid pMM593"/>
</dbReference>
<evidence type="ECO:0000256" key="1">
    <source>
        <dbReference type="ARBA" id="ARBA00000085"/>
    </source>
</evidence>
<keyword evidence="7 20" id="KW-0808">Transferase</keyword>
<dbReference type="AlphaFoldDB" id="A0A1U9Z8S8"/>
<reference evidence="20 21" key="1">
    <citation type="submission" date="2017-03" db="EMBL/GenBank/DDBJ databases">
        <title>Foreign affairs: Plasmid Transfer between Roseobacters and Rhizobia.</title>
        <authorList>
            <person name="Bartling P."/>
            <person name="Bunk B."/>
            <person name="Overmann J."/>
            <person name="Brinkmann H."/>
            <person name="Petersen J."/>
        </authorList>
    </citation>
    <scope>NUCLEOTIDE SEQUENCE [LARGE SCALE GENOMIC DNA]</scope>
    <source>
        <strain evidence="20 21">MACL11</strain>
        <plasmid evidence="21">Plasmid pmm593</plasmid>
    </source>
</reference>
<dbReference type="CDD" id="cd00082">
    <property type="entry name" value="HisKA"/>
    <property type="match status" value="1"/>
</dbReference>
<evidence type="ECO:0000256" key="11">
    <source>
        <dbReference type="ARBA" id="ARBA00022840"/>
    </source>
</evidence>
<dbReference type="InterPro" id="IPR005467">
    <property type="entry name" value="His_kinase_dom"/>
</dbReference>
<keyword evidence="17" id="KW-0175">Coiled coil</keyword>
<keyword evidence="14 18" id="KW-0472">Membrane</keyword>
<keyword evidence="10" id="KW-0418">Kinase</keyword>
<accession>A0A1U9Z8S8</accession>
<evidence type="ECO:0000259" key="19">
    <source>
        <dbReference type="PROSITE" id="PS50109"/>
    </source>
</evidence>
<evidence type="ECO:0000256" key="10">
    <source>
        <dbReference type="ARBA" id="ARBA00022777"/>
    </source>
</evidence>
<dbReference type="Pfam" id="PF00512">
    <property type="entry name" value="HisKA"/>
    <property type="match status" value="1"/>
</dbReference>
<dbReference type="Gene3D" id="3.30.450.20">
    <property type="entry name" value="PAS domain"/>
    <property type="match status" value="2"/>
</dbReference>
<comment type="subcellular location">
    <subcellularLocation>
        <location evidence="2">Cell inner membrane</location>
        <topology evidence="2">Multi-pass membrane protein</topology>
    </subcellularLocation>
</comment>
<dbReference type="RefSeq" id="WP_018063998.1">
    <property type="nucleotide sequence ID" value="NZ_AQWH01000005.1"/>
</dbReference>
<dbReference type="OrthoDB" id="7568856at2"/>
<evidence type="ECO:0000256" key="9">
    <source>
        <dbReference type="ARBA" id="ARBA00022741"/>
    </source>
</evidence>
<dbReference type="InterPro" id="IPR017055">
    <property type="entry name" value="Sig_transdc_His_kinase_DctB"/>
</dbReference>
<dbReference type="SMART" id="SM00388">
    <property type="entry name" value="HisKA"/>
    <property type="match status" value="1"/>
</dbReference>
<dbReference type="eggNOG" id="COG4191">
    <property type="taxonomic scope" value="Bacteria"/>
</dbReference>
<dbReference type="PRINTS" id="PR00344">
    <property type="entry name" value="BCTRLSENSOR"/>
</dbReference>
<keyword evidence="6" id="KW-0597">Phosphoprotein</keyword>
<evidence type="ECO:0000256" key="5">
    <source>
        <dbReference type="ARBA" id="ARBA00022519"/>
    </source>
</evidence>
<dbReference type="Pfam" id="PF02518">
    <property type="entry name" value="HATPase_c"/>
    <property type="match status" value="1"/>
</dbReference>
<evidence type="ECO:0000313" key="21">
    <source>
        <dbReference type="Proteomes" id="UP000191135"/>
    </source>
</evidence>
<evidence type="ECO:0000256" key="15">
    <source>
        <dbReference type="ARBA" id="ARBA00059004"/>
    </source>
</evidence>
<dbReference type="Gene3D" id="3.30.565.10">
    <property type="entry name" value="Histidine kinase-like ATPase, C-terminal domain"/>
    <property type="match status" value="1"/>
</dbReference>
<evidence type="ECO:0000313" key="20">
    <source>
        <dbReference type="EMBL" id="AQZ53982.1"/>
    </source>
</evidence>
<dbReference type="Gene3D" id="1.10.287.130">
    <property type="match status" value="1"/>
</dbReference>
<evidence type="ECO:0000256" key="2">
    <source>
        <dbReference type="ARBA" id="ARBA00004429"/>
    </source>
</evidence>
<feature type="domain" description="Histidine kinase" evidence="19">
    <location>
        <begin position="364"/>
        <end position="575"/>
    </location>
</feature>
<evidence type="ECO:0000256" key="7">
    <source>
        <dbReference type="ARBA" id="ARBA00022679"/>
    </source>
</evidence>
<dbReference type="InterPro" id="IPR003661">
    <property type="entry name" value="HisK_dim/P_dom"/>
</dbReference>
<evidence type="ECO:0000256" key="16">
    <source>
        <dbReference type="ARBA" id="ARBA00073143"/>
    </source>
</evidence>
<dbReference type="GO" id="GO:0005524">
    <property type="term" value="F:ATP binding"/>
    <property type="evidence" value="ECO:0007669"/>
    <property type="project" value="UniProtKB-KW"/>
</dbReference>
<evidence type="ECO:0000256" key="18">
    <source>
        <dbReference type="SAM" id="Phobius"/>
    </source>
</evidence>
<dbReference type="GO" id="GO:0000155">
    <property type="term" value="F:phosphorelay sensor kinase activity"/>
    <property type="evidence" value="ECO:0007669"/>
    <property type="project" value="InterPro"/>
</dbReference>
<feature type="transmembrane region" description="Helical" evidence="18">
    <location>
        <begin position="271"/>
        <end position="291"/>
    </location>
</feature>
<dbReference type="PIRSF" id="PIRSF036431">
    <property type="entry name" value="STHK_DctB"/>
    <property type="match status" value="1"/>
</dbReference>
<name>A0A1U9Z8S8_9HYPH</name>
<comment type="catalytic activity">
    <reaction evidence="1">
        <text>ATP + protein L-histidine = ADP + protein N-phospho-L-histidine.</text>
        <dbReference type="EC" id="2.7.13.3"/>
    </reaction>
</comment>
<dbReference type="SUPFAM" id="SSF55874">
    <property type="entry name" value="ATPase domain of HSP90 chaperone/DNA topoisomerase II/histidine kinase"/>
    <property type="match status" value="1"/>
</dbReference>
<dbReference type="GO" id="GO:0005886">
    <property type="term" value="C:plasma membrane"/>
    <property type="evidence" value="ECO:0007669"/>
    <property type="project" value="UniProtKB-SubCell"/>
</dbReference>
<dbReference type="InterPro" id="IPR003594">
    <property type="entry name" value="HATPase_dom"/>
</dbReference>
<dbReference type="PANTHER" id="PTHR43065">
    <property type="entry name" value="SENSOR HISTIDINE KINASE"/>
    <property type="match status" value="1"/>
</dbReference>
<keyword evidence="12 18" id="KW-1133">Transmembrane helix</keyword>
<gene>
    <name evidence="20" type="primary">dctB_2</name>
    <name evidence="20" type="ORF">Mame_04690</name>
</gene>
<dbReference type="InterPro" id="IPR036097">
    <property type="entry name" value="HisK_dim/P_sf"/>
</dbReference>
<evidence type="ECO:0000256" key="6">
    <source>
        <dbReference type="ARBA" id="ARBA00022553"/>
    </source>
</evidence>